<evidence type="ECO:0000256" key="1">
    <source>
        <dbReference type="ARBA" id="ARBA00022801"/>
    </source>
</evidence>
<dbReference type="Proteomes" id="UP000613011">
    <property type="component" value="Unassembled WGS sequence"/>
</dbReference>
<protein>
    <submittedName>
        <fullName evidence="3">Alpha/beta fold hydrolase</fullName>
    </submittedName>
</protein>
<name>A0A937D6B7_9BURK</name>
<proteinExistence type="predicted"/>
<accession>A0A937D6B7</accession>
<dbReference type="InterPro" id="IPR029058">
    <property type="entry name" value="AB_hydrolase_fold"/>
</dbReference>
<dbReference type="Gene3D" id="3.40.50.1820">
    <property type="entry name" value="alpha/beta hydrolase"/>
    <property type="match status" value="1"/>
</dbReference>
<dbReference type="AlphaFoldDB" id="A0A937D6B7"/>
<organism evidence="3 4">
    <name type="scientific">Ramlibacter aurantiacus</name>
    <dbReference type="NCBI Taxonomy" id="2801330"/>
    <lineage>
        <taxon>Bacteria</taxon>
        <taxon>Pseudomonadati</taxon>
        <taxon>Pseudomonadota</taxon>
        <taxon>Betaproteobacteria</taxon>
        <taxon>Burkholderiales</taxon>
        <taxon>Comamonadaceae</taxon>
        <taxon>Ramlibacter</taxon>
    </lineage>
</organism>
<sequence>MPDPTDLPCWADTPFGAASIAVPGARLFVVDTGGGGTPLVLLHANTSTVESWKPQLTAFHAAGHRVIAFDRRGWGLSVAQPATGEQPGTIAQDLEALAGELGLDRFHLLGVAGGGFAALDYAAWQPSRVTRLIVAASNGQFSESEMQAFSARIAVPGLTGRLEVRPYLEVGAAYRAEDPDGFQRFIAMEHAARQPQAPAQPLRTPNTFAKVSTIAAPTLIVMAGADLLAPPALMRAWARHLPDARFAEIGDAGHSINWERPDAFNRIVLDFLAEPIRSSA</sequence>
<keyword evidence="4" id="KW-1185">Reference proteome</keyword>
<comment type="caution">
    <text evidence="3">The sequence shown here is derived from an EMBL/GenBank/DDBJ whole genome shotgun (WGS) entry which is preliminary data.</text>
</comment>
<dbReference type="Pfam" id="PF12697">
    <property type="entry name" value="Abhydrolase_6"/>
    <property type="match status" value="1"/>
</dbReference>
<dbReference type="EMBL" id="JAEQNA010000003">
    <property type="protein sequence ID" value="MBL0420788.1"/>
    <property type="molecule type" value="Genomic_DNA"/>
</dbReference>
<dbReference type="InterPro" id="IPR000073">
    <property type="entry name" value="AB_hydrolase_1"/>
</dbReference>
<feature type="domain" description="AB hydrolase-1" evidence="2">
    <location>
        <begin position="39"/>
        <end position="266"/>
    </location>
</feature>
<evidence type="ECO:0000313" key="3">
    <source>
        <dbReference type="EMBL" id="MBL0420788.1"/>
    </source>
</evidence>
<dbReference type="GO" id="GO:0016787">
    <property type="term" value="F:hydrolase activity"/>
    <property type="evidence" value="ECO:0007669"/>
    <property type="project" value="UniProtKB-KW"/>
</dbReference>
<reference evidence="3" key="1">
    <citation type="submission" date="2021-01" db="EMBL/GenBank/DDBJ databases">
        <title>Ramlibacter sp. strain AW1 16S ribosomal RNA gene Genome sequencing and assembly.</title>
        <authorList>
            <person name="Kang M."/>
        </authorList>
    </citation>
    <scope>NUCLEOTIDE SEQUENCE</scope>
    <source>
        <strain evidence="3">AW1</strain>
    </source>
</reference>
<dbReference type="InterPro" id="IPR050266">
    <property type="entry name" value="AB_hydrolase_sf"/>
</dbReference>
<evidence type="ECO:0000259" key="2">
    <source>
        <dbReference type="Pfam" id="PF12697"/>
    </source>
</evidence>
<gene>
    <name evidence="3" type="ORF">JI739_10570</name>
</gene>
<dbReference type="SUPFAM" id="SSF53474">
    <property type="entry name" value="alpha/beta-Hydrolases"/>
    <property type="match status" value="1"/>
</dbReference>
<dbReference type="GO" id="GO:0016020">
    <property type="term" value="C:membrane"/>
    <property type="evidence" value="ECO:0007669"/>
    <property type="project" value="TreeGrafter"/>
</dbReference>
<evidence type="ECO:0000313" key="4">
    <source>
        <dbReference type="Proteomes" id="UP000613011"/>
    </source>
</evidence>
<dbReference type="PANTHER" id="PTHR43798:SF31">
    <property type="entry name" value="AB HYDROLASE SUPERFAMILY PROTEIN YCLE"/>
    <property type="match status" value="1"/>
</dbReference>
<dbReference type="PRINTS" id="PR00111">
    <property type="entry name" value="ABHYDROLASE"/>
</dbReference>
<keyword evidence="1 3" id="KW-0378">Hydrolase</keyword>
<dbReference type="RefSeq" id="WP_201683865.1">
    <property type="nucleotide sequence ID" value="NZ_JAEQNA010000003.1"/>
</dbReference>
<dbReference type="PANTHER" id="PTHR43798">
    <property type="entry name" value="MONOACYLGLYCEROL LIPASE"/>
    <property type="match status" value="1"/>
</dbReference>